<evidence type="ECO:0000256" key="2">
    <source>
        <dbReference type="ARBA" id="ARBA00022448"/>
    </source>
</evidence>
<dbReference type="RefSeq" id="WP_227777916.1">
    <property type="nucleotide sequence ID" value="NZ_BAABKX010000022.1"/>
</dbReference>
<dbReference type="GO" id="GO:0015833">
    <property type="term" value="P:peptide transport"/>
    <property type="evidence" value="ECO:0007669"/>
    <property type="project" value="InterPro"/>
</dbReference>
<dbReference type="PROSITE" id="PS00211">
    <property type="entry name" value="ABC_TRANSPORTER_1"/>
    <property type="match status" value="1"/>
</dbReference>
<keyword evidence="4" id="KW-0997">Cell inner membrane</keyword>
<dbReference type="EMBL" id="BAABKX010000022">
    <property type="protein sequence ID" value="GAA5062211.1"/>
    <property type="molecule type" value="Genomic_DNA"/>
</dbReference>
<dbReference type="Gene3D" id="3.40.50.300">
    <property type="entry name" value="P-loop containing nucleotide triphosphate hydrolases"/>
    <property type="match status" value="1"/>
</dbReference>
<proteinExistence type="predicted"/>
<organism evidence="10 11">
    <name type="scientific">Haladaptatus pallidirubidus</name>
    <dbReference type="NCBI Taxonomy" id="1008152"/>
    <lineage>
        <taxon>Archaea</taxon>
        <taxon>Methanobacteriati</taxon>
        <taxon>Methanobacteriota</taxon>
        <taxon>Stenosarchaea group</taxon>
        <taxon>Halobacteria</taxon>
        <taxon>Halobacteriales</taxon>
        <taxon>Haladaptataceae</taxon>
        <taxon>Haladaptatus</taxon>
    </lineage>
</organism>
<evidence type="ECO:0000256" key="3">
    <source>
        <dbReference type="ARBA" id="ARBA00022475"/>
    </source>
</evidence>
<evidence type="ECO:0000256" key="5">
    <source>
        <dbReference type="ARBA" id="ARBA00022741"/>
    </source>
</evidence>
<evidence type="ECO:0000256" key="7">
    <source>
        <dbReference type="ARBA" id="ARBA00022967"/>
    </source>
</evidence>
<reference evidence="10 11" key="1">
    <citation type="journal article" date="2019" name="Int. J. Syst. Evol. Microbiol.">
        <title>The Global Catalogue of Microorganisms (GCM) 10K type strain sequencing project: providing services to taxonomists for standard genome sequencing and annotation.</title>
        <authorList>
            <consortium name="The Broad Institute Genomics Platform"/>
            <consortium name="The Broad Institute Genome Sequencing Center for Infectious Disease"/>
            <person name="Wu L."/>
            <person name="Ma J."/>
        </authorList>
    </citation>
    <scope>NUCLEOTIDE SEQUENCE [LARGE SCALE GENOMIC DNA]</scope>
    <source>
        <strain evidence="10 11">JCM 17504</strain>
    </source>
</reference>
<dbReference type="GO" id="GO:0005886">
    <property type="term" value="C:plasma membrane"/>
    <property type="evidence" value="ECO:0007669"/>
    <property type="project" value="UniProtKB-SubCell"/>
</dbReference>
<keyword evidence="6 10" id="KW-0067">ATP-binding</keyword>
<dbReference type="PANTHER" id="PTHR43297:SF14">
    <property type="entry name" value="ATPASE AAA-TYPE CORE DOMAIN-CONTAINING PROTEIN"/>
    <property type="match status" value="1"/>
</dbReference>
<evidence type="ECO:0000259" key="9">
    <source>
        <dbReference type="PROSITE" id="PS50893"/>
    </source>
</evidence>
<keyword evidence="11" id="KW-1185">Reference proteome</keyword>
<evidence type="ECO:0000256" key="1">
    <source>
        <dbReference type="ARBA" id="ARBA00004202"/>
    </source>
</evidence>
<dbReference type="Pfam" id="PF08352">
    <property type="entry name" value="oligo_HPY"/>
    <property type="match status" value="1"/>
</dbReference>
<dbReference type="Pfam" id="PF00005">
    <property type="entry name" value="ABC_tran"/>
    <property type="match status" value="1"/>
</dbReference>
<dbReference type="GeneID" id="68616558"/>
<keyword evidence="3" id="KW-1003">Cell membrane</keyword>
<dbReference type="AlphaFoldDB" id="A0AAV3UPL9"/>
<evidence type="ECO:0000313" key="10">
    <source>
        <dbReference type="EMBL" id="GAA5062211.1"/>
    </source>
</evidence>
<dbReference type="SMART" id="SM00382">
    <property type="entry name" value="AAA"/>
    <property type="match status" value="1"/>
</dbReference>
<name>A0AAV3UPL9_9EURY</name>
<dbReference type="GO" id="GO:0016887">
    <property type="term" value="F:ATP hydrolysis activity"/>
    <property type="evidence" value="ECO:0007669"/>
    <property type="project" value="InterPro"/>
</dbReference>
<evidence type="ECO:0000256" key="4">
    <source>
        <dbReference type="ARBA" id="ARBA00022519"/>
    </source>
</evidence>
<dbReference type="PANTHER" id="PTHR43297">
    <property type="entry name" value="OLIGOPEPTIDE TRANSPORT ATP-BINDING PROTEIN APPD"/>
    <property type="match status" value="1"/>
</dbReference>
<comment type="subcellular location">
    <subcellularLocation>
        <location evidence="1">Cell membrane</location>
        <topology evidence="1">Peripheral membrane protein</topology>
    </subcellularLocation>
</comment>
<dbReference type="InterPro" id="IPR003439">
    <property type="entry name" value="ABC_transporter-like_ATP-bd"/>
</dbReference>
<protein>
    <submittedName>
        <fullName evidence="10">ABC transporter ATP-binding protein</fullName>
    </submittedName>
</protein>
<sequence>MSSDKPLLEVENLNTRFNTIEGSVHAVNGMSFTVNDGEIVGIVGESGSGKSVTALSLVRLEDPGEITSGSIRFRDTEMTTANDRTIRQVRGDGMAMVFQDPMTTLNPVYKVSEQIVESMKVHQSSDNQRLLDYLKIPIFSSRKGWKSMEERAVDLMAQVGIPHPEQRLDAYPHEFSGGMRQRAMLAIALAREPDLLIADEPTTALDVTIQAQILDRIRTLNEELGMAVLMITHDLGVVAELCDRVIVMYGGEVMETGHTEQVLTNPSHPYTRSLLECMPQNTSRKEPLNVIEGQVPDMIGDVGGCPFASRCSYASEECRNGQIPSIDVEEDHDATCCHLHKVPDSNPETVGDRQ</sequence>
<dbReference type="CDD" id="cd03257">
    <property type="entry name" value="ABC_NikE_OppD_transporters"/>
    <property type="match status" value="1"/>
</dbReference>
<keyword evidence="2" id="KW-0813">Transport</keyword>
<accession>A0AAV3UPL9</accession>
<evidence type="ECO:0000256" key="6">
    <source>
        <dbReference type="ARBA" id="ARBA00022840"/>
    </source>
</evidence>
<evidence type="ECO:0000256" key="8">
    <source>
        <dbReference type="ARBA" id="ARBA00023136"/>
    </source>
</evidence>
<dbReference type="InterPro" id="IPR050388">
    <property type="entry name" value="ABC_Ni/Peptide_Import"/>
</dbReference>
<gene>
    <name evidence="10" type="ORF">GCM10025751_49200</name>
</gene>
<dbReference type="GO" id="GO:0005524">
    <property type="term" value="F:ATP binding"/>
    <property type="evidence" value="ECO:0007669"/>
    <property type="project" value="UniProtKB-KW"/>
</dbReference>
<dbReference type="Proteomes" id="UP001501729">
    <property type="component" value="Unassembled WGS sequence"/>
</dbReference>
<dbReference type="SUPFAM" id="SSF52540">
    <property type="entry name" value="P-loop containing nucleoside triphosphate hydrolases"/>
    <property type="match status" value="1"/>
</dbReference>
<dbReference type="PROSITE" id="PS50893">
    <property type="entry name" value="ABC_TRANSPORTER_2"/>
    <property type="match status" value="1"/>
</dbReference>
<evidence type="ECO:0000313" key="11">
    <source>
        <dbReference type="Proteomes" id="UP001501729"/>
    </source>
</evidence>
<dbReference type="InterPro" id="IPR003593">
    <property type="entry name" value="AAA+_ATPase"/>
</dbReference>
<comment type="caution">
    <text evidence="10">The sequence shown here is derived from an EMBL/GenBank/DDBJ whole genome shotgun (WGS) entry which is preliminary data.</text>
</comment>
<dbReference type="InterPro" id="IPR017871">
    <property type="entry name" value="ABC_transporter-like_CS"/>
</dbReference>
<keyword evidence="5" id="KW-0547">Nucleotide-binding</keyword>
<dbReference type="InterPro" id="IPR013563">
    <property type="entry name" value="Oligopep_ABC_C"/>
</dbReference>
<dbReference type="InterPro" id="IPR027417">
    <property type="entry name" value="P-loop_NTPase"/>
</dbReference>
<dbReference type="NCBIfam" id="TIGR01727">
    <property type="entry name" value="oligo_HPY"/>
    <property type="match status" value="1"/>
</dbReference>
<dbReference type="FunFam" id="3.40.50.300:FF:000016">
    <property type="entry name" value="Oligopeptide ABC transporter ATP-binding component"/>
    <property type="match status" value="1"/>
</dbReference>
<keyword evidence="8" id="KW-0472">Membrane</keyword>
<keyword evidence="7" id="KW-1278">Translocase</keyword>
<feature type="domain" description="ABC transporter" evidence="9">
    <location>
        <begin position="8"/>
        <end position="275"/>
    </location>
</feature>